<feature type="chain" id="PRO_5038076712" description="Bulb-type lectin domain-containing protein" evidence="1">
    <location>
        <begin position="21"/>
        <end position="418"/>
    </location>
</feature>
<evidence type="ECO:0000313" key="3">
    <source>
        <dbReference type="Proteomes" id="UP000662783"/>
    </source>
</evidence>
<proteinExistence type="predicted"/>
<evidence type="ECO:0000313" key="2">
    <source>
        <dbReference type="EMBL" id="QSE96261.1"/>
    </source>
</evidence>
<keyword evidence="1" id="KW-0732">Signal</keyword>
<gene>
    <name evidence="2" type="ORF">JR347_11640</name>
</gene>
<sequence length="418" mass="44690">MKNSLKLAYTLFVTSSLLFTACNDEMDAGPGESETYIKLYGSQNNEVPNDMLLNADGSIIILATQEIVLDETSFKIKVLALDQLGNLIWENSYPQNESTESVLSYKGGSIIANANGNGYLIIGESINADNQNSVLILEIDQTGTQVNSTEFMIDNGNTPIAGVGLALNSQGEIKATGLISSPNNNLWVGTFSSNLELLPECSFRYASAVSDPQLLKSTFTNSNDEVVFGLTGFQTTSSRQNGKLVKVPSCQPIPLSSPFIVNESNSISYATSFITKTSSGFAMVGTRNPDDGGDIFISLVNSDGVPFTNEPIVFNELPGGLVLVGDEEGFSIEQTNDGGYLIGGSSESNSDGGSDIILIKTNPQGVVQWHQFYGDQNDEEANILMQSPDGGYLILGNTEFGGINTLILIKTDRDGNVI</sequence>
<dbReference type="RefSeq" id="WP_205720778.1">
    <property type="nucleotide sequence ID" value="NZ_CP070608.1"/>
</dbReference>
<evidence type="ECO:0000256" key="1">
    <source>
        <dbReference type="SAM" id="SignalP"/>
    </source>
</evidence>
<organism evidence="2 3">
    <name type="scientific">Fulvivirga lutea</name>
    <dbReference type="NCBI Taxonomy" id="2810512"/>
    <lineage>
        <taxon>Bacteria</taxon>
        <taxon>Pseudomonadati</taxon>
        <taxon>Bacteroidota</taxon>
        <taxon>Cytophagia</taxon>
        <taxon>Cytophagales</taxon>
        <taxon>Fulvivirgaceae</taxon>
        <taxon>Fulvivirga</taxon>
    </lineage>
</organism>
<dbReference type="AlphaFoldDB" id="A0A974ZZL3"/>
<dbReference type="Proteomes" id="UP000662783">
    <property type="component" value="Chromosome"/>
</dbReference>
<dbReference type="EMBL" id="CP070608">
    <property type="protein sequence ID" value="QSE96261.1"/>
    <property type="molecule type" value="Genomic_DNA"/>
</dbReference>
<dbReference type="PANTHER" id="PTHR42754">
    <property type="entry name" value="ENDOGLUCANASE"/>
    <property type="match status" value="1"/>
</dbReference>
<reference evidence="2" key="1">
    <citation type="submission" date="2021-02" db="EMBL/GenBank/DDBJ databases">
        <title>Fulvivirga sp. S481 isolated from sea water.</title>
        <authorList>
            <person name="Bae S.S."/>
            <person name="Baek K."/>
        </authorList>
    </citation>
    <scope>NUCLEOTIDE SEQUENCE</scope>
    <source>
        <strain evidence="2">S481</strain>
    </source>
</reference>
<dbReference type="PROSITE" id="PS51257">
    <property type="entry name" value="PROKAR_LIPOPROTEIN"/>
    <property type="match status" value="1"/>
</dbReference>
<dbReference type="PANTHER" id="PTHR42754:SF1">
    <property type="entry name" value="LIPOPROTEIN"/>
    <property type="match status" value="1"/>
</dbReference>
<protein>
    <recommendedName>
        <fullName evidence="4">Bulb-type lectin domain-containing protein</fullName>
    </recommendedName>
</protein>
<name>A0A974ZZL3_9BACT</name>
<keyword evidence="3" id="KW-1185">Reference proteome</keyword>
<feature type="signal peptide" evidence="1">
    <location>
        <begin position="1"/>
        <end position="20"/>
    </location>
</feature>
<accession>A0A974ZZL3</accession>
<dbReference type="KEGG" id="fuv:JR347_11640"/>
<evidence type="ECO:0008006" key="4">
    <source>
        <dbReference type="Google" id="ProtNLM"/>
    </source>
</evidence>